<feature type="domain" description="AB hydrolase-1" evidence="2">
    <location>
        <begin position="839"/>
        <end position="915"/>
    </location>
</feature>
<feature type="transmembrane region" description="Helical" evidence="1">
    <location>
        <begin position="529"/>
        <end position="550"/>
    </location>
</feature>
<evidence type="ECO:0000256" key="1">
    <source>
        <dbReference type="SAM" id="Phobius"/>
    </source>
</evidence>
<evidence type="ECO:0008006" key="7">
    <source>
        <dbReference type="Google" id="ProtNLM"/>
    </source>
</evidence>
<name>A0AAN7SFF3_9COLE</name>
<keyword evidence="1" id="KW-0812">Transmembrane</keyword>
<protein>
    <recommendedName>
        <fullName evidence="7">DUF4781 domain-containing protein</fullName>
    </recommendedName>
</protein>
<dbReference type="InterPro" id="IPR029058">
    <property type="entry name" value="AB_hydrolase_fold"/>
</dbReference>
<sequence>MTTSIMKKQFFVHHNSETIKVLLPINATIDDMKFELFLTTGVHPTQQYLKQSPEHENTVESLLSNVLWLSSSNIDDELVYTTSEPAAAQSTICELASASFIYHLRSKYGDNYVKTLKDCSLSEAIQTSCLAPFQYRKMLALYLHNDDLFSKMFCPSLVNGEIRNIFERSFDLIGWNLLSVEEGALENVLDQWTELETVKNQIKKKVSALYILYPYANSFAIFTSISGNHCTIEAVETILKEIENSFQEDMGKTHDVEQAKEEAEPNCLIGSKEFHQMMFDRLGDRDYDSFEADEHMHLKQKIGFAKFGPPIELDYDQKQQQIIEETYQVILNCSNEFSEWKDHVVITFIYNCVEPLMKEKLKRQKKYCDYEPYTDIMPIALFVIRKCTDNPEHCRFFIDQDNRVYSSWEAYKEKNKLHKCIMVLPKNGKYYGNSKGEVQLERIRSPSCSIDHAILQGADTAFSVAGTASGAVFLGATITAITVAPIALTVAAITGISAGIYGIVRSAVAINDRVVHKQTMSFANSQARGAYLNIIAGSMGFIGMGATSAISRLASNGIKIGQGAKAAVNVINAANIGMSAASIASTSYEMIDHWKEEGKITTLSIVQLSTSVLFFGNAVYSFRSANTIIDEAHINTLKKYQDSLSSNRQRKILNKLVKETIRQDGNVQSGRAEVISTLSKSFNSKELITVLTRNNKFLNKAGVRFAAKDGNITFNGIKIDINELRTMSQSQKTQSFTDLPPIPKASIENVKKVADSFNAVFNENNALRLLKYANVYLKNRSFVELAAALLQDFSGSKHSAYINITNMFLSSQRSFEEIQIPTPWGHLAGKWWTPHDKRPIIAFHGWQDNAGSFDRLISYLPSDLGILALDFPGHGLSSQLPKGSFYHSIDSVTLYKRIFKYFNWDKVSLMGHSLGQSKN</sequence>
<feature type="transmembrane region" description="Helical" evidence="1">
    <location>
        <begin position="486"/>
        <end position="508"/>
    </location>
</feature>
<keyword evidence="1" id="KW-0472">Membrane</keyword>
<dbReference type="InterPro" id="IPR031962">
    <property type="entry name" value="DUF4781"/>
</dbReference>
<dbReference type="InterPro" id="IPR049483">
    <property type="entry name" value="FAF1_2-like_UAS"/>
</dbReference>
<dbReference type="EMBL" id="JARPUR010000005">
    <property type="protein sequence ID" value="KAK4876434.1"/>
    <property type="molecule type" value="Genomic_DNA"/>
</dbReference>
<evidence type="ECO:0000313" key="5">
    <source>
        <dbReference type="EMBL" id="KAK4876434.1"/>
    </source>
</evidence>
<dbReference type="PANTHER" id="PTHR21115">
    <property type="entry name" value="GH06117P-RELATED"/>
    <property type="match status" value="1"/>
</dbReference>
<dbReference type="Proteomes" id="UP001353858">
    <property type="component" value="Unassembled WGS sequence"/>
</dbReference>
<reference evidence="6" key="1">
    <citation type="submission" date="2023-01" db="EMBL/GenBank/DDBJ databases">
        <title>Key to firefly adult light organ development and bioluminescence: homeobox transcription factors regulate luciferase expression and transportation to peroxisome.</title>
        <authorList>
            <person name="Fu X."/>
        </authorList>
    </citation>
    <scope>NUCLEOTIDE SEQUENCE [LARGE SCALE GENOMIC DNA]</scope>
</reference>
<evidence type="ECO:0000259" key="4">
    <source>
        <dbReference type="Pfam" id="PF21021"/>
    </source>
</evidence>
<gene>
    <name evidence="5" type="ORF">RN001_012856</name>
</gene>
<evidence type="ECO:0000259" key="3">
    <source>
        <dbReference type="Pfam" id="PF16013"/>
    </source>
</evidence>
<dbReference type="AlphaFoldDB" id="A0AAN7SFF3"/>
<dbReference type="InterPro" id="IPR000073">
    <property type="entry name" value="AB_hydrolase_1"/>
</dbReference>
<comment type="caution">
    <text evidence="5">The sequence shown here is derived from an EMBL/GenBank/DDBJ whole genome shotgun (WGS) entry which is preliminary data.</text>
</comment>
<dbReference type="Pfam" id="PF00561">
    <property type="entry name" value="Abhydrolase_1"/>
    <property type="match status" value="1"/>
</dbReference>
<dbReference type="Pfam" id="PF16013">
    <property type="entry name" value="DUF4781"/>
    <property type="match status" value="1"/>
</dbReference>
<dbReference type="Gene3D" id="3.40.50.1820">
    <property type="entry name" value="alpha/beta hydrolase"/>
    <property type="match status" value="1"/>
</dbReference>
<evidence type="ECO:0000259" key="2">
    <source>
        <dbReference type="Pfam" id="PF00561"/>
    </source>
</evidence>
<feature type="domain" description="DUF4781" evidence="3">
    <location>
        <begin position="381"/>
        <end position="678"/>
    </location>
</feature>
<dbReference type="SUPFAM" id="SSF53474">
    <property type="entry name" value="alpha/beta-Hydrolases"/>
    <property type="match status" value="1"/>
</dbReference>
<keyword evidence="1" id="KW-1133">Transmembrane helix</keyword>
<keyword evidence="6" id="KW-1185">Reference proteome</keyword>
<dbReference type="PANTHER" id="PTHR21115:SF0">
    <property type="entry name" value="GH06117P-RELATED"/>
    <property type="match status" value="1"/>
</dbReference>
<proteinExistence type="predicted"/>
<dbReference type="Gene3D" id="3.40.30.10">
    <property type="entry name" value="Glutaredoxin"/>
    <property type="match status" value="1"/>
</dbReference>
<evidence type="ECO:0000313" key="6">
    <source>
        <dbReference type="Proteomes" id="UP001353858"/>
    </source>
</evidence>
<dbReference type="Pfam" id="PF21021">
    <property type="entry name" value="FAF1"/>
    <property type="match status" value="1"/>
</dbReference>
<organism evidence="5 6">
    <name type="scientific">Aquatica leii</name>
    <dbReference type="NCBI Taxonomy" id="1421715"/>
    <lineage>
        <taxon>Eukaryota</taxon>
        <taxon>Metazoa</taxon>
        <taxon>Ecdysozoa</taxon>
        <taxon>Arthropoda</taxon>
        <taxon>Hexapoda</taxon>
        <taxon>Insecta</taxon>
        <taxon>Pterygota</taxon>
        <taxon>Neoptera</taxon>
        <taxon>Endopterygota</taxon>
        <taxon>Coleoptera</taxon>
        <taxon>Polyphaga</taxon>
        <taxon>Elateriformia</taxon>
        <taxon>Elateroidea</taxon>
        <taxon>Lampyridae</taxon>
        <taxon>Luciolinae</taxon>
        <taxon>Aquatica</taxon>
    </lineage>
</organism>
<accession>A0AAN7SFF3</accession>
<feature type="domain" description="Fas-associated factor 1/2-like UAS" evidence="4">
    <location>
        <begin position="101"/>
        <end position="236"/>
    </location>
</feature>